<keyword evidence="2" id="KW-0472">Membrane</keyword>
<dbReference type="STRING" id="29760.D7TY54"/>
<dbReference type="Gene3D" id="3.50.30.30">
    <property type="match status" value="1"/>
</dbReference>
<dbReference type="InParanoid" id="D7TY54"/>
<dbReference type="GO" id="GO:0016020">
    <property type="term" value="C:membrane"/>
    <property type="evidence" value="ECO:0007669"/>
    <property type="project" value="InterPro"/>
</dbReference>
<feature type="transmembrane region" description="Helical" evidence="2">
    <location>
        <begin position="199"/>
        <end position="216"/>
    </location>
</feature>
<keyword evidence="1" id="KW-0378">Hydrolase</keyword>
<keyword evidence="5" id="KW-1185">Reference proteome</keyword>
<dbReference type="InterPro" id="IPR007369">
    <property type="entry name" value="Peptidase_A22B_SPP"/>
</dbReference>
<evidence type="ECO:0000256" key="2">
    <source>
        <dbReference type="SAM" id="Phobius"/>
    </source>
</evidence>
<keyword evidence="1" id="KW-0645">Protease</keyword>
<dbReference type="PANTHER" id="PTHR12174:SF90">
    <property type="entry name" value="SIGNAL PEPTIDE PEPTIDASE-LIKE 3"/>
    <property type="match status" value="1"/>
</dbReference>
<evidence type="ECO:0000256" key="1">
    <source>
        <dbReference type="ARBA" id="ARBA00022670"/>
    </source>
</evidence>
<keyword evidence="2" id="KW-0812">Transmembrane</keyword>
<accession>D7TY54</accession>
<dbReference type="eggNOG" id="KOG2442">
    <property type="taxonomic scope" value="Eukaryota"/>
</dbReference>
<feature type="domain" description="PA" evidence="3">
    <location>
        <begin position="36"/>
        <end position="99"/>
    </location>
</feature>
<reference evidence="5" key="1">
    <citation type="journal article" date="2007" name="Nature">
        <title>The grapevine genome sequence suggests ancestral hexaploidization in major angiosperm phyla.</title>
        <authorList>
            <consortium name="The French-Italian Public Consortium for Grapevine Genome Characterization."/>
            <person name="Jaillon O."/>
            <person name="Aury J.-M."/>
            <person name="Noel B."/>
            <person name="Policriti A."/>
            <person name="Clepet C."/>
            <person name="Casagrande A."/>
            <person name="Choisne N."/>
            <person name="Aubourg S."/>
            <person name="Vitulo N."/>
            <person name="Jubin C."/>
            <person name="Vezzi A."/>
            <person name="Legeai F."/>
            <person name="Hugueney P."/>
            <person name="Dasilva C."/>
            <person name="Horner D."/>
            <person name="Mica E."/>
            <person name="Jublot D."/>
            <person name="Poulain J."/>
            <person name="Bruyere C."/>
            <person name="Billault A."/>
            <person name="Segurens B."/>
            <person name="Gouyvenoux M."/>
            <person name="Ugarte E."/>
            <person name="Cattonaro F."/>
            <person name="Anthouard V."/>
            <person name="Vico V."/>
            <person name="Del Fabbro C."/>
            <person name="Alaux M."/>
            <person name="Di Gaspero G."/>
            <person name="Dumas V."/>
            <person name="Felice N."/>
            <person name="Paillard S."/>
            <person name="Juman I."/>
            <person name="Moroldo M."/>
            <person name="Scalabrin S."/>
            <person name="Canaguier A."/>
            <person name="Le Clainche I."/>
            <person name="Malacrida G."/>
            <person name="Durand E."/>
            <person name="Pesole G."/>
            <person name="Laucou V."/>
            <person name="Chatelet P."/>
            <person name="Merdinoglu D."/>
            <person name="Delledonne M."/>
            <person name="Pezzotti M."/>
            <person name="Lecharny A."/>
            <person name="Scarpelli C."/>
            <person name="Artiguenave F."/>
            <person name="Pe M.E."/>
            <person name="Valle G."/>
            <person name="Morgante M."/>
            <person name="Caboche M."/>
            <person name="Adam-Blondon A.-F."/>
            <person name="Weissenbach J."/>
            <person name="Quetier F."/>
            <person name="Wincker P."/>
        </authorList>
    </citation>
    <scope>NUCLEOTIDE SEQUENCE [LARGE SCALE GENOMIC DNA]</scope>
    <source>
        <strain evidence="5">cv. Pinot noir / PN40024</strain>
    </source>
</reference>
<name>D7TY54_VITVI</name>
<dbReference type="HOGENOM" id="CLU_1258055_0_0_1"/>
<gene>
    <name evidence="4" type="ordered locus">VIT_03s0097g00390</name>
</gene>
<evidence type="ECO:0000313" key="5">
    <source>
        <dbReference type="Proteomes" id="UP000009183"/>
    </source>
</evidence>
<keyword evidence="2" id="KW-1133">Transmembrane helix</keyword>
<dbReference type="PANTHER" id="PTHR12174">
    <property type="entry name" value="SIGNAL PEPTIDE PEPTIDASE"/>
    <property type="match status" value="1"/>
</dbReference>
<evidence type="ECO:0000313" key="4">
    <source>
        <dbReference type="EMBL" id="CBI35429.3"/>
    </source>
</evidence>
<dbReference type="EMBL" id="FN596261">
    <property type="protein sequence ID" value="CBI35429.3"/>
    <property type="molecule type" value="Genomic_DNA"/>
</dbReference>
<dbReference type="OrthoDB" id="780650at2759"/>
<dbReference type="InterPro" id="IPR003137">
    <property type="entry name" value="PA_domain"/>
</dbReference>
<dbReference type="PaxDb" id="29760-VIT_03s0097g00390.t01"/>
<dbReference type="GO" id="GO:0006508">
    <property type="term" value="P:proteolysis"/>
    <property type="evidence" value="ECO:0007669"/>
    <property type="project" value="UniProtKB-KW"/>
</dbReference>
<sequence length="220" mass="24640">MFLAFWWSSRGQARDHLRQPAVFSNPLNCCSESSSELWASIALSTRGDCSLMAKAKVAESGDAAALLVINDKEDIYKMVCSENVTIVNITIPVVLIPKLGGVTLNKCIADGKKGESLSINYKGLVVICIVNMVMPPREALHTLARQRVVQRPLKNVRIVAGIPSPCVVHFGQKYPSILILDVFHDNFLMKFISKVVKEVRNLFFFPIIYVCIFYLFKINY</sequence>
<dbReference type="Proteomes" id="UP000009183">
    <property type="component" value="Chromosome 3"/>
</dbReference>
<proteinExistence type="predicted"/>
<organism evidence="4 5">
    <name type="scientific">Vitis vinifera</name>
    <name type="common">Grape</name>
    <dbReference type="NCBI Taxonomy" id="29760"/>
    <lineage>
        <taxon>Eukaryota</taxon>
        <taxon>Viridiplantae</taxon>
        <taxon>Streptophyta</taxon>
        <taxon>Embryophyta</taxon>
        <taxon>Tracheophyta</taxon>
        <taxon>Spermatophyta</taxon>
        <taxon>Magnoliopsida</taxon>
        <taxon>eudicotyledons</taxon>
        <taxon>Gunneridae</taxon>
        <taxon>Pentapetalae</taxon>
        <taxon>rosids</taxon>
        <taxon>Vitales</taxon>
        <taxon>Vitaceae</taxon>
        <taxon>Viteae</taxon>
        <taxon>Vitis</taxon>
    </lineage>
</organism>
<protein>
    <recommendedName>
        <fullName evidence="3">PA domain-containing protein</fullName>
    </recommendedName>
</protein>
<dbReference type="AlphaFoldDB" id="D7TY54"/>
<evidence type="ECO:0000259" key="3">
    <source>
        <dbReference type="Pfam" id="PF02225"/>
    </source>
</evidence>
<dbReference type="Pfam" id="PF02225">
    <property type="entry name" value="PA"/>
    <property type="match status" value="1"/>
</dbReference>
<dbReference type="GO" id="GO:0042500">
    <property type="term" value="F:aspartic endopeptidase activity, intramembrane cleaving"/>
    <property type="evidence" value="ECO:0007669"/>
    <property type="project" value="InterPro"/>
</dbReference>